<dbReference type="CDD" id="cd00096">
    <property type="entry name" value="Ig"/>
    <property type="match status" value="1"/>
</dbReference>
<dbReference type="EMBL" id="SOYY01000016">
    <property type="protein sequence ID" value="KAA0710789.1"/>
    <property type="molecule type" value="Genomic_DNA"/>
</dbReference>
<keyword evidence="1" id="KW-0812">Transmembrane</keyword>
<gene>
    <name evidence="2" type="ORF">E1301_Tti022386</name>
    <name evidence="3" type="ORF">E1301_Tti023821</name>
</gene>
<dbReference type="AlphaFoldDB" id="A0A5A9NMV1"/>
<feature type="transmembrane region" description="Helical" evidence="1">
    <location>
        <begin position="153"/>
        <end position="174"/>
    </location>
</feature>
<reference evidence="2 4" key="1">
    <citation type="journal article" date="2019" name="Mol. Ecol. Resour.">
        <title>Chromosome-level genome assembly of Triplophysa tibetana, a fish adapted to the harsh high-altitude environment of the Tibetan Plateau.</title>
        <authorList>
            <person name="Yang X."/>
            <person name="Liu H."/>
            <person name="Ma Z."/>
            <person name="Zou Y."/>
            <person name="Zou M."/>
            <person name="Mao Y."/>
            <person name="Li X."/>
            <person name="Wang H."/>
            <person name="Chen T."/>
            <person name="Wang W."/>
            <person name="Yang R."/>
        </authorList>
    </citation>
    <scope>NUCLEOTIDE SEQUENCE [LARGE SCALE GENOMIC DNA]</scope>
    <source>
        <strain evidence="2">TTIB1903HZAU</strain>
        <tissue evidence="2">Muscle</tissue>
    </source>
</reference>
<sequence>MQKRIFILCVIQSVFILHKMSAHWAFLFLSLYGFILTAHALQDQRVRLNGMGILSCGDMKEGKVTWSRFIHGSQVFILSTDDDGQIIRHAKNNNHSVLPDLSLIVWFVTPQDEGLYYCNGKSVACLTVKSANGQSPEDQAACLTDALSVMERVLMFSGVGLAAFMFLVVTVIALKKRQLVFKTDTAKHQNEMNYINLRPLHL</sequence>
<dbReference type="SUPFAM" id="SSF48726">
    <property type="entry name" value="Immunoglobulin"/>
    <property type="match status" value="1"/>
</dbReference>
<accession>A0A5A9NMV1</accession>
<evidence type="ECO:0008006" key="5">
    <source>
        <dbReference type="Google" id="ProtNLM"/>
    </source>
</evidence>
<organism evidence="2 4">
    <name type="scientific">Triplophysa tibetana</name>
    <dbReference type="NCBI Taxonomy" id="1572043"/>
    <lineage>
        <taxon>Eukaryota</taxon>
        <taxon>Metazoa</taxon>
        <taxon>Chordata</taxon>
        <taxon>Craniata</taxon>
        <taxon>Vertebrata</taxon>
        <taxon>Euteleostomi</taxon>
        <taxon>Actinopterygii</taxon>
        <taxon>Neopterygii</taxon>
        <taxon>Teleostei</taxon>
        <taxon>Ostariophysi</taxon>
        <taxon>Cypriniformes</taxon>
        <taxon>Nemacheilidae</taxon>
        <taxon>Triplophysa</taxon>
    </lineage>
</organism>
<feature type="transmembrane region" description="Helical" evidence="1">
    <location>
        <begin position="21"/>
        <end position="41"/>
    </location>
</feature>
<evidence type="ECO:0000313" key="4">
    <source>
        <dbReference type="Proteomes" id="UP000324632"/>
    </source>
</evidence>
<protein>
    <recommendedName>
        <fullName evidence="5">Ig-like domain-containing protein</fullName>
    </recommendedName>
</protein>
<evidence type="ECO:0000256" key="1">
    <source>
        <dbReference type="SAM" id="Phobius"/>
    </source>
</evidence>
<keyword evidence="4" id="KW-1185">Reference proteome</keyword>
<dbReference type="InterPro" id="IPR036179">
    <property type="entry name" value="Ig-like_dom_sf"/>
</dbReference>
<keyword evidence="1" id="KW-0472">Membrane</keyword>
<evidence type="ECO:0000313" key="2">
    <source>
        <dbReference type="EMBL" id="KAA0710778.1"/>
    </source>
</evidence>
<dbReference type="EMBL" id="SOYY01000016">
    <property type="protein sequence ID" value="KAA0710778.1"/>
    <property type="molecule type" value="Genomic_DNA"/>
</dbReference>
<keyword evidence="1" id="KW-1133">Transmembrane helix</keyword>
<dbReference type="Proteomes" id="UP000324632">
    <property type="component" value="Chromosome 16"/>
</dbReference>
<comment type="caution">
    <text evidence="2">The sequence shown here is derived from an EMBL/GenBank/DDBJ whole genome shotgun (WGS) entry which is preliminary data.</text>
</comment>
<proteinExistence type="predicted"/>
<dbReference type="InterPro" id="IPR013783">
    <property type="entry name" value="Ig-like_fold"/>
</dbReference>
<dbReference type="Gene3D" id="2.60.40.10">
    <property type="entry name" value="Immunoglobulins"/>
    <property type="match status" value="1"/>
</dbReference>
<name>A0A5A9NMV1_9TELE</name>
<evidence type="ECO:0000313" key="3">
    <source>
        <dbReference type="EMBL" id="KAA0710789.1"/>
    </source>
</evidence>